<evidence type="ECO:0000256" key="1">
    <source>
        <dbReference type="SAM" id="MobiDB-lite"/>
    </source>
</evidence>
<gene>
    <name evidence="3" type="ORF">NPIL_55581</name>
</gene>
<protein>
    <recommendedName>
        <fullName evidence="2">TFIID subunit TAF5 NTD2 domain-containing protein</fullName>
    </recommendedName>
</protein>
<dbReference type="SUPFAM" id="SSF160897">
    <property type="entry name" value="Taf5 N-terminal domain-like"/>
    <property type="match status" value="1"/>
</dbReference>
<feature type="region of interest" description="Disordered" evidence="1">
    <location>
        <begin position="76"/>
        <end position="100"/>
    </location>
</feature>
<feature type="compositionally biased region" description="Basic and acidic residues" evidence="1">
    <location>
        <begin position="38"/>
        <end position="48"/>
    </location>
</feature>
<comment type="caution">
    <text evidence="3">The sequence shown here is derived from an EMBL/GenBank/DDBJ whole genome shotgun (WGS) entry which is preliminary data.</text>
</comment>
<dbReference type="InterPro" id="IPR037264">
    <property type="entry name" value="TFIID_NTD2_sf"/>
</dbReference>
<dbReference type="InterPro" id="IPR007582">
    <property type="entry name" value="TFIID_NTD2"/>
</dbReference>
<dbReference type="AlphaFoldDB" id="A0A8X6QHM9"/>
<proteinExistence type="predicted"/>
<evidence type="ECO:0000313" key="3">
    <source>
        <dbReference type="EMBL" id="GFU27600.1"/>
    </source>
</evidence>
<keyword evidence="4" id="KW-1185">Reference proteome</keyword>
<evidence type="ECO:0000313" key="4">
    <source>
        <dbReference type="Proteomes" id="UP000887013"/>
    </source>
</evidence>
<accession>A0A8X6QHM9</accession>
<sequence length="700" mass="80101">MEPLPEHNLKTSEIPLCDETSTVMSKRKNIGKKKTAKKQLDKSRKYEEEKRVLQDIIPKFLKILAEHRQNCSQLSLSDDTARDASGPSGTVSVHQRPLDKTRKERAKLRCKLISFQGSSTSSRTSAKKSSQIPVSDHITRDVSEPAGKVSVNQRPLDNPRKCEKEKRAYLSIIPKFLKILAEHQLKCSRLSLSDDTARDASGPSGTVSVHQRPLEKARKWEEADKTFFQDTLQDIFPKFLKLLVEHRLLKFSPFPRSDDTARDASKPVGKTSVNQLLLDKRRKLVVINSVFHDIFPKFLKLVVDIQLKRSQIPLSAQTIKEAREPGAKVSVNQRILDKARKCNEGEKKALKHTLPKFPKLLAGHGLKCSQTTRSDHTTKSVRKPFRKLSVKKQPLNKARTYDLSKIMNATVSHKNFEIFTKRGLTELIDEYGDFVTFINSSEEHELNVILKPMFKCSCISFLKRNKGEEAKIFFKNFKYMFKKDDLENLSKLLLKKVPKNFCIDRKINVELSRRACVVLRNWLENRRAICMLQIFDEFFQIFSYEEAVERGDDQNEDNGSEVSKDEVKTSFFSFVTQKGVCFDESEGDIEKFKKLYASFLEKTTKSFDANSSTILSLLASLSTSEEGEYKLYYNSVEDSSLLHSLFTLLKIEMAKSELVKSNENIPRPLHVSGAEIEHKMDQNDDEENLMLVENSSIQSG</sequence>
<dbReference type="EMBL" id="BMAW01128829">
    <property type="protein sequence ID" value="GFU27600.1"/>
    <property type="molecule type" value="Genomic_DNA"/>
</dbReference>
<feature type="compositionally biased region" description="Low complexity" evidence="1">
    <location>
        <begin position="119"/>
        <end position="130"/>
    </location>
</feature>
<dbReference type="Gene3D" id="1.25.40.500">
    <property type="entry name" value="TFIID subunit TAF5, NTD2 domain"/>
    <property type="match status" value="1"/>
</dbReference>
<dbReference type="Proteomes" id="UP000887013">
    <property type="component" value="Unassembled WGS sequence"/>
</dbReference>
<evidence type="ECO:0000259" key="2">
    <source>
        <dbReference type="Pfam" id="PF04494"/>
    </source>
</evidence>
<feature type="compositionally biased region" description="Basic residues" evidence="1">
    <location>
        <begin position="25"/>
        <end position="37"/>
    </location>
</feature>
<feature type="non-terminal residue" evidence="3">
    <location>
        <position position="1"/>
    </location>
</feature>
<name>A0A8X6QHM9_NEPPI</name>
<feature type="region of interest" description="Disordered" evidence="1">
    <location>
        <begin position="25"/>
        <end position="48"/>
    </location>
</feature>
<dbReference type="Pfam" id="PF04494">
    <property type="entry name" value="TFIID_NTD2"/>
    <property type="match status" value="1"/>
</dbReference>
<feature type="domain" description="TFIID subunit TAF5 NTD2" evidence="2">
    <location>
        <begin position="427"/>
        <end position="537"/>
    </location>
</feature>
<reference evidence="3" key="1">
    <citation type="submission" date="2020-08" db="EMBL/GenBank/DDBJ databases">
        <title>Multicomponent nature underlies the extraordinary mechanical properties of spider dragline silk.</title>
        <authorList>
            <person name="Kono N."/>
            <person name="Nakamura H."/>
            <person name="Mori M."/>
            <person name="Yoshida Y."/>
            <person name="Ohtoshi R."/>
            <person name="Malay A.D."/>
            <person name="Moran D.A.P."/>
            <person name="Tomita M."/>
            <person name="Numata K."/>
            <person name="Arakawa K."/>
        </authorList>
    </citation>
    <scope>NUCLEOTIDE SEQUENCE</scope>
</reference>
<feature type="region of interest" description="Disordered" evidence="1">
    <location>
        <begin position="119"/>
        <end position="158"/>
    </location>
</feature>
<organism evidence="3 4">
    <name type="scientific">Nephila pilipes</name>
    <name type="common">Giant wood spider</name>
    <name type="synonym">Nephila maculata</name>
    <dbReference type="NCBI Taxonomy" id="299642"/>
    <lineage>
        <taxon>Eukaryota</taxon>
        <taxon>Metazoa</taxon>
        <taxon>Ecdysozoa</taxon>
        <taxon>Arthropoda</taxon>
        <taxon>Chelicerata</taxon>
        <taxon>Arachnida</taxon>
        <taxon>Araneae</taxon>
        <taxon>Araneomorphae</taxon>
        <taxon>Entelegynae</taxon>
        <taxon>Araneoidea</taxon>
        <taxon>Nephilidae</taxon>
        <taxon>Nephila</taxon>
    </lineage>
</organism>